<dbReference type="PANTHER" id="PTHR24305">
    <property type="entry name" value="CYTOCHROME P450"/>
    <property type="match status" value="1"/>
</dbReference>
<keyword evidence="8 10" id="KW-0503">Monooxygenase</keyword>
<evidence type="ECO:0000313" key="13">
    <source>
        <dbReference type="Proteomes" id="UP000215289"/>
    </source>
</evidence>
<dbReference type="STRING" id="1245748.A0A421CTK0"/>
<feature type="transmembrane region" description="Helical" evidence="11">
    <location>
        <begin position="15"/>
        <end position="32"/>
    </location>
</feature>
<name>A0A421CTK0_9EURO</name>
<keyword evidence="11" id="KW-0812">Transmembrane</keyword>
<dbReference type="InterPro" id="IPR036396">
    <property type="entry name" value="Cyt_P450_sf"/>
</dbReference>
<dbReference type="EMBL" id="NIDN02000386">
    <property type="protein sequence ID" value="RLL93124.1"/>
    <property type="molecule type" value="Genomic_DNA"/>
</dbReference>
<dbReference type="GO" id="GO:0004497">
    <property type="term" value="F:monooxygenase activity"/>
    <property type="evidence" value="ECO:0007669"/>
    <property type="project" value="UniProtKB-KW"/>
</dbReference>
<evidence type="ECO:0000256" key="4">
    <source>
        <dbReference type="ARBA" id="ARBA00022617"/>
    </source>
</evidence>
<evidence type="ECO:0000256" key="9">
    <source>
        <dbReference type="PIRSR" id="PIRSR602403-1"/>
    </source>
</evidence>
<dbReference type="PANTHER" id="PTHR24305:SF175">
    <property type="entry name" value="CYTOCHROME P450 MONOOXYGENASE PKFB"/>
    <property type="match status" value="1"/>
</dbReference>
<dbReference type="GO" id="GO:0020037">
    <property type="term" value="F:heme binding"/>
    <property type="evidence" value="ECO:0007669"/>
    <property type="project" value="InterPro"/>
</dbReference>
<keyword evidence="6 10" id="KW-0560">Oxidoreductase</keyword>
<dbReference type="OrthoDB" id="3934656at2759"/>
<protein>
    <recommendedName>
        <fullName evidence="14">Cytochrome P450 monooxygenase</fullName>
    </recommendedName>
</protein>
<sequence>MAIVSSIAGEYTPSLAVYAVGILVGYWLYCIAQSLWRLRHIPGPFWAKFTDFPRMFWVKTMRAQEIHLDLHETYGDCVRFGPNMVSLSDPSAIPALYPMRTGFPKSLFYRGIMPYTKKGALPAIFTTQDEQQHKALKTPVASLYSLSNVISFEPFIDQVLGVLFEQLDERFVKNQATPDLAEWLQYFAFDVMGTMTFSKRYGFLETGSDVRGLIGAIWDFMLTIGPMTQFPLLDRIIYKSFVADILKNQVAVPILRVVHQAVEERQKMATAGPHKTADIPKRDFLSHFMEIQATNKSIPSWSSQTWTFSNVIAGSDSTTVVMRTTVYNILAHKETLDKVYQELWEADRTTGLTRPYPKWTEVKDLPYLDACVQEAIRLHPPFSLPLERVVPQGGVTISGRYFPEGTCVGMNPYVVNRHRPTFGEDAETWRPERWLVDDPEQRRKLEASIMTFGAGRRTCLGKYIALLEIKKIVPALLMNYDVQLVDPMSYSVQSSYFFKQENMKARLKRREF</sequence>
<feature type="binding site" description="axial binding residue" evidence="9">
    <location>
        <position position="459"/>
    </location>
    <ligand>
        <name>heme</name>
        <dbReference type="ChEBI" id="CHEBI:30413"/>
    </ligand>
    <ligandPart>
        <name>Fe</name>
        <dbReference type="ChEBI" id="CHEBI:18248"/>
    </ligandPart>
</feature>
<dbReference type="InterPro" id="IPR002403">
    <property type="entry name" value="Cyt_P450_E_grp-IV"/>
</dbReference>
<evidence type="ECO:0000256" key="8">
    <source>
        <dbReference type="ARBA" id="ARBA00023033"/>
    </source>
</evidence>
<dbReference type="InterPro" id="IPR001128">
    <property type="entry name" value="Cyt_P450"/>
</dbReference>
<evidence type="ECO:0000313" key="12">
    <source>
        <dbReference type="EMBL" id="RLL93124.1"/>
    </source>
</evidence>
<dbReference type="InterPro" id="IPR050121">
    <property type="entry name" value="Cytochrome_P450_monoxygenase"/>
</dbReference>
<keyword evidence="13" id="KW-1185">Reference proteome</keyword>
<keyword evidence="7 9" id="KW-0408">Iron</keyword>
<dbReference type="InterPro" id="IPR017972">
    <property type="entry name" value="Cyt_P450_CS"/>
</dbReference>
<dbReference type="Pfam" id="PF00067">
    <property type="entry name" value="p450"/>
    <property type="match status" value="1"/>
</dbReference>
<evidence type="ECO:0000256" key="10">
    <source>
        <dbReference type="RuleBase" id="RU000461"/>
    </source>
</evidence>
<accession>A0A421CTK0</accession>
<evidence type="ECO:0000256" key="1">
    <source>
        <dbReference type="ARBA" id="ARBA00001971"/>
    </source>
</evidence>
<keyword evidence="11" id="KW-0472">Membrane</keyword>
<evidence type="ECO:0000256" key="7">
    <source>
        <dbReference type="ARBA" id="ARBA00023004"/>
    </source>
</evidence>
<reference evidence="12 13" key="1">
    <citation type="submission" date="2018-08" db="EMBL/GenBank/DDBJ databases">
        <title>Draft genome sequences of two Aspergillus turcosus clinical strains isolated from bronchoalveolar lavage fluid: one azole-susceptible and the other azole-resistant.</title>
        <authorList>
            <person name="Parent-Michaud M."/>
            <person name="Dufresne P.J."/>
            <person name="Fournier E."/>
            <person name="Martineau C."/>
            <person name="Moreira S."/>
            <person name="Perkins V."/>
            <person name="De Repentigny L."/>
            <person name="Dufresne S.F."/>
        </authorList>
    </citation>
    <scope>NUCLEOTIDE SEQUENCE [LARGE SCALE GENOMIC DNA]</scope>
    <source>
        <strain evidence="12">HMR AF 1038</strain>
    </source>
</reference>
<dbReference type="PRINTS" id="PR00465">
    <property type="entry name" value="EP450IV"/>
</dbReference>
<comment type="caution">
    <text evidence="12">The sequence shown here is derived from an EMBL/GenBank/DDBJ whole genome shotgun (WGS) entry which is preliminary data.</text>
</comment>
<dbReference type="AlphaFoldDB" id="A0A421CTK0"/>
<dbReference type="PRINTS" id="PR00385">
    <property type="entry name" value="P450"/>
</dbReference>
<dbReference type="CDD" id="cd11060">
    <property type="entry name" value="CYP57A1-like"/>
    <property type="match status" value="1"/>
</dbReference>
<keyword evidence="11" id="KW-1133">Transmembrane helix</keyword>
<evidence type="ECO:0008006" key="14">
    <source>
        <dbReference type="Google" id="ProtNLM"/>
    </source>
</evidence>
<keyword evidence="5 9" id="KW-0479">Metal-binding</keyword>
<dbReference type="PROSITE" id="PS00086">
    <property type="entry name" value="CYTOCHROME_P450"/>
    <property type="match status" value="1"/>
</dbReference>
<comment type="pathway">
    <text evidence="2">Secondary metabolite biosynthesis.</text>
</comment>
<evidence type="ECO:0000256" key="5">
    <source>
        <dbReference type="ARBA" id="ARBA00022723"/>
    </source>
</evidence>
<gene>
    <name evidence="12" type="ORF">CFD26_101343</name>
</gene>
<organism evidence="12 13">
    <name type="scientific">Aspergillus turcosus</name>
    <dbReference type="NCBI Taxonomy" id="1245748"/>
    <lineage>
        <taxon>Eukaryota</taxon>
        <taxon>Fungi</taxon>
        <taxon>Dikarya</taxon>
        <taxon>Ascomycota</taxon>
        <taxon>Pezizomycotina</taxon>
        <taxon>Eurotiomycetes</taxon>
        <taxon>Eurotiomycetidae</taxon>
        <taxon>Eurotiales</taxon>
        <taxon>Aspergillaceae</taxon>
        <taxon>Aspergillus</taxon>
        <taxon>Aspergillus subgen. Fumigati</taxon>
    </lineage>
</organism>
<evidence type="ECO:0000256" key="11">
    <source>
        <dbReference type="SAM" id="Phobius"/>
    </source>
</evidence>
<dbReference type="Gene3D" id="1.10.630.10">
    <property type="entry name" value="Cytochrome P450"/>
    <property type="match status" value="1"/>
</dbReference>
<evidence type="ECO:0000256" key="2">
    <source>
        <dbReference type="ARBA" id="ARBA00005179"/>
    </source>
</evidence>
<evidence type="ECO:0000256" key="3">
    <source>
        <dbReference type="ARBA" id="ARBA00010617"/>
    </source>
</evidence>
<keyword evidence="4 9" id="KW-0349">Heme</keyword>
<dbReference type="Proteomes" id="UP000215289">
    <property type="component" value="Unassembled WGS sequence"/>
</dbReference>
<comment type="similarity">
    <text evidence="3 10">Belongs to the cytochrome P450 family.</text>
</comment>
<dbReference type="GO" id="GO:0005506">
    <property type="term" value="F:iron ion binding"/>
    <property type="evidence" value="ECO:0007669"/>
    <property type="project" value="InterPro"/>
</dbReference>
<dbReference type="SUPFAM" id="SSF48264">
    <property type="entry name" value="Cytochrome P450"/>
    <property type="match status" value="1"/>
</dbReference>
<comment type="cofactor">
    <cofactor evidence="1 9">
        <name>heme</name>
        <dbReference type="ChEBI" id="CHEBI:30413"/>
    </cofactor>
</comment>
<proteinExistence type="inferred from homology"/>
<dbReference type="GO" id="GO:0016705">
    <property type="term" value="F:oxidoreductase activity, acting on paired donors, with incorporation or reduction of molecular oxygen"/>
    <property type="evidence" value="ECO:0007669"/>
    <property type="project" value="InterPro"/>
</dbReference>
<evidence type="ECO:0000256" key="6">
    <source>
        <dbReference type="ARBA" id="ARBA00023002"/>
    </source>
</evidence>